<reference evidence="20" key="1">
    <citation type="journal article" date="2019" name="Int. J. Syst. Evol. Microbiol.">
        <title>The Global Catalogue of Microorganisms (GCM) 10K type strain sequencing project: providing services to taxonomists for standard genome sequencing and annotation.</title>
        <authorList>
            <consortium name="The Broad Institute Genomics Platform"/>
            <consortium name="The Broad Institute Genome Sequencing Center for Infectious Disease"/>
            <person name="Wu L."/>
            <person name="Ma J."/>
        </authorList>
    </citation>
    <scope>NUCLEOTIDE SEQUENCE [LARGE SCALE GENOMIC DNA]</scope>
    <source>
        <strain evidence="20">KCTC 42282</strain>
    </source>
</reference>
<comment type="catalytic activity">
    <reaction evidence="1">
        <text>a CDP-1,2-diacyl-sn-glycerol + L-serine = a 1,2-diacyl-sn-glycero-3-phospho-L-serine + CMP + H(+)</text>
        <dbReference type="Rhea" id="RHEA:16913"/>
        <dbReference type="ChEBI" id="CHEBI:15378"/>
        <dbReference type="ChEBI" id="CHEBI:33384"/>
        <dbReference type="ChEBI" id="CHEBI:57262"/>
        <dbReference type="ChEBI" id="CHEBI:58332"/>
        <dbReference type="ChEBI" id="CHEBI:60377"/>
        <dbReference type="EC" id="2.7.8.8"/>
    </reaction>
</comment>
<dbReference type="GO" id="GO:0003882">
    <property type="term" value="F:CDP-diacylglycerol-serine O-phosphatidyltransferase activity"/>
    <property type="evidence" value="ECO:0007669"/>
    <property type="project" value="UniProtKB-EC"/>
</dbReference>
<accession>A0ABV7UEX6</accession>
<keyword evidence="7 15" id="KW-0808">Transferase</keyword>
<evidence type="ECO:0000256" key="3">
    <source>
        <dbReference type="ARBA" id="ARBA00010441"/>
    </source>
</evidence>
<dbReference type="InterPro" id="IPR000462">
    <property type="entry name" value="CDP-OH_P_trans"/>
</dbReference>
<dbReference type="EC" id="2.7.8.8" evidence="4"/>
<evidence type="ECO:0000256" key="7">
    <source>
        <dbReference type="ARBA" id="ARBA00022679"/>
    </source>
</evidence>
<evidence type="ECO:0000256" key="8">
    <source>
        <dbReference type="ARBA" id="ARBA00022692"/>
    </source>
</evidence>
<comment type="similarity">
    <text evidence="3 15">Belongs to the CDP-alcohol phosphatidyltransferase class-I family.</text>
</comment>
<dbReference type="PANTHER" id="PTHR14269">
    <property type="entry name" value="CDP-DIACYLGLYCEROL--GLYCEROL-3-PHOSPHATE 3-PHOSPHATIDYLTRANSFERASE-RELATED"/>
    <property type="match status" value="1"/>
</dbReference>
<dbReference type="InterPro" id="IPR048254">
    <property type="entry name" value="CDP_ALCOHOL_P_TRANSF_CS"/>
</dbReference>
<keyword evidence="11 17" id="KW-0472">Membrane</keyword>
<name>A0ABV7UEX6_9HYPH</name>
<keyword evidence="12" id="KW-0594">Phospholipid biosynthesis</keyword>
<evidence type="ECO:0000313" key="19">
    <source>
        <dbReference type="EMBL" id="MFC3637219.1"/>
    </source>
</evidence>
<dbReference type="Pfam" id="PF01066">
    <property type="entry name" value="CDP-OH_P_transf"/>
    <property type="match status" value="1"/>
</dbReference>
<comment type="caution">
    <text evidence="19">The sequence shown here is derived from an EMBL/GenBank/DDBJ whole genome shotgun (WGS) entry which is preliminary data.</text>
</comment>
<keyword evidence="20" id="KW-1185">Reference proteome</keyword>
<dbReference type="PANTHER" id="PTHR14269:SF61">
    <property type="entry name" value="CDP-DIACYLGLYCEROL--SERINE O-PHOSPHATIDYLTRANSFERASE"/>
    <property type="match status" value="1"/>
</dbReference>
<keyword evidence="6" id="KW-0444">Lipid biosynthesis</keyword>
<proteinExistence type="inferred from homology"/>
<feature type="domain" description="CDP-alcohol phosphatidyltransferase C-terminal" evidence="18">
    <location>
        <begin position="213"/>
        <end position="249"/>
    </location>
</feature>
<evidence type="ECO:0000256" key="5">
    <source>
        <dbReference type="ARBA" id="ARBA00017171"/>
    </source>
</evidence>
<evidence type="ECO:0000256" key="4">
    <source>
        <dbReference type="ARBA" id="ARBA00013174"/>
    </source>
</evidence>
<keyword evidence="13" id="KW-1208">Phospholipid metabolism</keyword>
<dbReference type="NCBIfam" id="TIGR00473">
    <property type="entry name" value="pssA"/>
    <property type="match status" value="1"/>
</dbReference>
<comment type="subcellular location">
    <subcellularLocation>
        <location evidence="2">Endomembrane system</location>
        <topology evidence="2">Multi-pass membrane protein</topology>
    </subcellularLocation>
</comment>
<feature type="transmembrane region" description="Helical" evidence="17">
    <location>
        <begin position="177"/>
        <end position="194"/>
    </location>
</feature>
<evidence type="ECO:0000256" key="13">
    <source>
        <dbReference type="ARBA" id="ARBA00023264"/>
    </source>
</evidence>
<feature type="transmembrane region" description="Helical" evidence="17">
    <location>
        <begin position="115"/>
        <end position="138"/>
    </location>
</feature>
<keyword evidence="9 17" id="KW-1133">Transmembrane helix</keyword>
<evidence type="ECO:0000256" key="9">
    <source>
        <dbReference type="ARBA" id="ARBA00022989"/>
    </source>
</evidence>
<dbReference type="Gene3D" id="1.20.120.1760">
    <property type="match status" value="1"/>
</dbReference>
<sequence>MADLFPPFPPDNGEPRRRGLKSVPLRVLVPNVITLVALCLGLSAIRLGIEGKLELAVVAILAAAILDGVDGRVARLLKGTSRFGAELDSLADFVNFGVAPALLMYTFTLDGLRSVGWIVALVYAVAAALRLARFNVMLDDPSRPEWMKNYFVGMPAPAGALCALLPVYFHLLGLPTRNFAGLIAVFMLVIAFLMVSKTPTWSGKTLGQRIPREWVLPLFVACVLVVGLLASYTFEVLSVITIAYLALIPVGVLSYRRNLQRQPPVTVAASASTPVEAAAASPPADDRA</sequence>
<evidence type="ECO:0000256" key="17">
    <source>
        <dbReference type="SAM" id="Phobius"/>
    </source>
</evidence>
<gene>
    <name evidence="19" type="primary">pssA</name>
    <name evidence="19" type="ORF">ACFONL_07455</name>
</gene>
<evidence type="ECO:0000256" key="11">
    <source>
        <dbReference type="ARBA" id="ARBA00023136"/>
    </source>
</evidence>
<keyword evidence="8 17" id="KW-0812">Transmembrane</keyword>
<dbReference type="InterPro" id="IPR050324">
    <property type="entry name" value="CDP-alcohol_PTase-I"/>
</dbReference>
<dbReference type="PROSITE" id="PS00379">
    <property type="entry name" value="CDP_ALCOHOL_P_TRANSF"/>
    <property type="match status" value="1"/>
</dbReference>
<evidence type="ECO:0000256" key="2">
    <source>
        <dbReference type="ARBA" id="ARBA00004127"/>
    </source>
</evidence>
<keyword evidence="10" id="KW-0443">Lipid metabolism</keyword>
<organism evidence="19 20">
    <name type="scientific">Camelimonas fluminis</name>
    <dbReference type="NCBI Taxonomy" id="1576911"/>
    <lineage>
        <taxon>Bacteria</taxon>
        <taxon>Pseudomonadati</taxon>
        <taxon>Pseudomonadota</taxon>
        <taxon>Alphaproteobacteria</taxon>
        <taxon>Hyphomicrobiales</taxon>
        <taxon>Chelatococcaceae</taxon>
        <taxon>Camelimonas</taxon>
    </lineage>
</organism>
<dbReference type="Pfam" id="PF08009">
    <property type="entry name" value="CDP-OH_P_tran_2"/>
    <property type="match status" value="1"/>
</dbReference>
<dbReference type="Proteomes" id="UP001595704">
    <property type="component" value="Unassembled WGS sequence"/>
</dbReference>
<dbReference type="InterPro" id="IPR012616">
    <property type="entry name" value="CDP-OH_P_trans_C"/>
</dbReference>
<feature type="region of interest" description="Disordered" evidence="16">
    <location>
        <begin position="269"/>
        <end position="288"/>
    </location>
</feature>
<evidence type="ECO:0000256" key="14">
    <source>
        <dbReference type="ARBA" id="ARBA00032361"/>
    </source>
</evidence>
<evidence type="ECO:0000256" key="10">
    <source>
        <dbReference type="ARBA" id="ARBA00023098"/>
    </source>
</evidence>
<dbReference type="EMBL" id="JBHRYC010000030">
    <property type="protein sequence ID" value="MFC3637219.1"/>
    <property type="molecule type" value="Genomic_DNA"/>
</dbReference>
<protein>
    <recommendedName>
        <fullName evidence="5">CDP-diacylglycerol--serine O-phosphatidyltransferase</fullName>
        <ecNumber evidence="4">2.7.8.8</ecNumber>
    </recommendedName>
    <alternativeName>
        <fullName evidence="14">Phosphatidylserine synthase</fullName>
    </alternativeName>
</protein>
<evidence type="ECO:0000256" key="1">
    <source>
        <dbReference type="ARBA" id="ARBA00000287"/>
    </source>
</evidence>
<feature type="transmembrane region" description="Helical" evidence="17">
    <location>
        <begin position="214"/>
        <end position="230"/>
    </location>
</feature>
<dbReference type="RefSeq" id="WP_191320080.1">
    <property type="nucleotide sequence ID" value="NZ_BNCG01000013.1"/>
</dbReference>
<evidence type="ECO:0000259" key="18">
    <source>
        <dbReference type="Pfam" id="PF08009"/>
    </source>
</evidence>
<feature type="transmembrane region" description="Helical" evidence="17">
    <location>
        <begin position="25"/>
        <end position="45"/>
    </location>
</feature>
<evidence type="ECO:0000256" key="16">
    <source>
        <dbReference type="SAM" id="MobiDB-lite"/>
    </source>
</evidence>
<feature type="transmembrane region" description="Helical" evidence="17">
    <location>
        <begin position="236"/>
        <end position="255"/>
    </location>
</feature>
<evidence type="ECO:0000256" key="12">
    <source>
        <dbReference type="ARBA" id="ARBA00023209"/>
    </source>
</evidence>
<evidence type="ECO:0000256" key="6">
    <source>
        <dbReference type="ARBA" id="ARBA00022516"/>
    </source>
</evidence>
<dbReference type="InterPro" id="IPR043130">
    <property type="entry name" value="CDP-OH_PTrfase_TM_dom"/>
</dbReference>
<feature type="transmembrane region" description="Helical" evidence="17">
    <location>
        <begin position="150"/>
        <end position="171"/>
    </location>
</feature>
<evidence type="ECO:0000256" key="15">
    <source>
        <dbReference type="RuleBase" id="RU003750"/>
    </source>
</evidence>
<dbReference type="InterPro" id="IPR004533">
    <property type="entry name" value="CDP-diaglyc--ser_O-PTrfase"/>
</dbReference>
<evidence type="ECO:0000313" key="20">
    <source>
        <dbReference type="Proteomes" id="UP001595704"/>
    </source>
</evidence>